<accession>A0A6B2LUQ3</accession>
<name>A0A6B2LUQ3_9EUKA</name>
<organism evidence="1">
    <name type="scientific">Arcella intermedia</name>
    <dbReference type="NCBI Taxonomy" id="1963864"/>
    <lineage>
        <taxon>Eukaryota</taxon>
        <taxon>Amoebozoa</taxon>
        <taxon>Tubulinea</taxon>
        <taxon>Elardia</taxon>
        <taxon>Arcellinida</taxon>
        <taxon>Sphaerothecina</taxon>
        <taxon>Arcellidae</taxon>
        <taxon>Arcella</taxon>
    </lineage>
</organism>
<reference evidence="1" key="1">
    <citation type="journal article" date="2020" name="J. Eukaryot. Microbiol.">
        <title>De novo Sequencing, Assembly and Annotation of the Transcriptome for the Free-Living Testate Amoeba Arcella intermedia.</title>
        <authorList>
            <person name="Ribeiro G.M."/>
            <person name="Porfirio-Sousa A.L."/>
            <person name="Maurer-Alcala X.X."/>
            <person name="Katz L.A."/>
            <person name="Lahr D.J.G."/>
        </authorList>
    </citation>
    <scope>NUCLEOTIDE SEQUENCE</scope>
</reference>
<dbReference type="AlphaFoldDB" id="A0A6B2LUQ3"/>
<proteinExistence type="predicted"/>
<protein>
    <submittedName>
        <fullName evidence="1">Uncharacterized protein</fullName>
    </submittedName>
</protein>
<evidence type="ECO:0000313" key="1">
    <source>
        <dbReference type="EMBL" id="NDV40834.1"/>
    </source>
</evidence>
<dbReference type="EMBL" id="GIBP01011865">
    <property type="protein sequence ID" value="NDV40834.1"/>
    <property type="molecule type" value="Transcribed_RNA"/>
</dbReference>
<sequence>MQSTLVIVKGGFSCEKPNNGGLGHEVTNFRNSWICSFESSSRTSQKSLMVFEEEEYPAVY</sequence>